<dbReference type="InterPro" id="IPR036388">
    <property type="entry name" value="WH-like_DNA-bd_sf"/>
</dbReference>
<dbReference type="InterPro" id="IPR010921">
    <property type="entry name" value="Trp_repressor/repl_initiator"/>
</dbReference>
<evidence type="ECO:0000256" key="1">
    <source>
        <dbReference type="ARBA" id="ARBA00038232"/>
    </source>
</evidence>
<dbReference type="PANTHER" id="PTHR33795:SF1">
    <property type="entry name" value="INSERTION ELEMENT IS150 PROTEIN INSJ"/>
    <property type="match status" value="1"/>
</dbReference>
<protein>
    <submittedName>
        <fullName evidence="4">Transposase</fullName>
    </submittedName>
</protein>
<name>A0A7C9N9Y4_9BACT</name>
<organism evidence="4">
    <name type="scientific">Muribaculaceae bacterium Z82</name>
    <dbReference type="NCBI Taxonomy" id="2304548"/>
    <lineage>
        <taxon>Bacteria</taxon>
        <taxon>Pseudomonadati</taxon>
        <taxon>Bacteroidota</taxon>
        <taxon>Bacteroidia</taxon>
        <taxon>Bacteroidales</taxon>
        <taxon>Muribaculaceae</taxon>
    </lineage>
</organism>
<dbReference type="AlphaFoldDB" id="A0A7C9N9Y4"/>
<sequence>MGGFFMPSDLRIRYDVDVRRAAAELFEEGYGYHAAATVLALPPSVVKQWCYKFGAVGLDGLLQMGGRQVRYTYEQKLAAAKAVVEDGEKVPDAMASFGIASRSALLKWCKAYREGGAEALRPEPKGRPKGSGAAKEGMTREQELEVRVRKLEAENAYLKKLAALRAEKSLRTGRRQRP</sequence>
<dbReference type="InterPro" id="IPR055247">
    <property type="entry name" value="InsJ-like_HTH"/>
</dbReference>
<dbReference type="Pfam" id="PF13518">
    <property type="entry name" value="HTH_28"/>
    <property type="match status" value="1"/>
</dbReference>
<proteinExistence type="inferred from homology"/>
<feature type="region of interest" description="Disordered" evidence="2">
    <location>
        <begin position="119"/>
        <end position="142"/>
    </location>
</feature>
<evidence type="ECO:0000259" key="3">
    <source>
        <dbReference type="Pfam" id="PF13518"/>
    </source>
</evidence>
<dbReference type="InterPro" id="IPR052057">
    <property type="entry name" value="IS150/IS1296_orfA-like"/>
</dbReference>
<accession>A0A7C9N9Y4</accession>
<feature type="domain" description="Insertion element IS150 protein InsJ-like helix-turn-helix" evidence="3">
    <location>
        <begin position="75"/>
        <end position="129"/>
    </location>
</feature>
<evidence type="ECO:0000313" key="4">
    <source>
        <dbReference type="EMBL" id="NBI35605.1"/>
    </source>
</evidence>
<reference evidence="4" key="1">
    <citation type="submission" date="2018-08" db="EMBL/GenBank/DDBJ databases">
        <title>Murine metabolic-syndrome-specific gut microbial biobank.</title>
        <authorList>
            <person name="Liu C."/>
        </authorList>
    </citation>
    <scope>NUCLEOTIDE SEQUENCE [LARGE SCALE GENOMIC DNA]</scope>
    <source>
        <strain evidence="4">Z82</strain>
    </source>
</reference>
<dbReference type="EMBL" id="QWKH01000184">
    <property type="protein sequence ID" value="NBI35605.1"/>
    <property type="molecule type" value="Genomic_DNA"/>
</dbReference>
<dbReference type="PANTHER" id="PTHR33795">
    <property type="entry name" value="INSERTION ELEMENT IS150 PROTEIN INSJ"/>
    <property type="match status" value="1"/>
</dbReference>
<gene>
    <name evidence="4" type="ORF">D1639_11340</name>
</gene>
<dbReference type="GO" id="GO:0043565">
    <property type="term" value="F:sequence-specific DNA binding"/>
    <property type="evidence" value="ECO:0007669"/>
    <property type="project" value="InterPro"/>
</dbReference>
<comment type="similarity">
    <text evidence="1">Belongs to the IS150/IS1296 orfA family.</text>
</comment>
<comment type="caution">
    <text evidence="4">The sequence shown here is derived from an EMBL/GenBank/DDBJ whole genome shotgun (WGS) entry which is preliminary data.</text>
</comment>
<evidence type="ECO:0000256" key="2">
    <source>
        <dbReference type="SAM" id="MobiDB-lite"/>
    </source>
</evidence>
<dbReference type="Gene3D" id="1.10.10.10">
    <property type="entry name" value="Winged helix-like DNA-binding domain superfamily/Winged helix DNA-binding domain"/>
    <property type="match status" value="1"/>
</dbReference>
<dbReference type="SUPFAM" id="SSF48295">
    <property type="entry name" value="TrpR-like"/>
    <property type="match status" value="1"/>
</dbReference>